<keyword evidence="2" id="KW-0732">Signal</keyword>
<evidence type="ECO:0000259" key="6">
    <source>
        <dbReference type="Pfam" id="PF01593"/>
    </source>
</evidence>
<keyword evidence="3" id="KW-0274">FAD</keyword>
<keyword evidence="1" id="KW-0285">Flavoprotein</keyword>
<evidence type="ECO:0000313" key="8">
    <source>
        <dbReference type="Proteomes" id="UP000294830"/>
    </source>
</evidence>
<keyword evidence="4" id="KW-0521">NADP</keyword>
<keyword evidence="5" id="KW-0520">NAD</keyword>
<protein>
    <submittedName>
        <fullName evidence="7">Phytoene dehydrogenase-like protein</fullName>
    </submittedName>
</protein>
<gene>
    <name evidence="7" type="ORF">CLV25_11714</name>
</gene>
<organism evidence="7 8">
    <name type="scientific">Acetobacteroides hydrogenigenes</name>
    <dbReference type="NCBI Taxonomy" id="979970"/>
    <lineage>
        <taxon>Bacteria</taxon>
        <taxon>Pseudomonadati</taxon>
        <taxon>Bacteroidota</taxon>
        <taxon>Bacteroidia</taxon>
        <taxon>Bacteroidales</taxon>
        <taxon>Rikenellaceae</taxon>
        <taxon>Acetobacteroides</taxon>
    </lineage>
</organism>
<dbReference type="PANTHER" id="PTHR46091:SF3">
    <property type="entry name" value="AMINE OXIDASE DOMAIN-CONTAINING PROTEIN"/>
    <property type="match status" value="1"/>
</dbReference>
<dbReference type="EMBL" id="SLWB01000017">
    <property type="protein sequence ID" value="TCN62879.1"/>
    <property type="molecule type" value="Genomic_DNA"/>
</dbReference>
<dbReference type="PANTHER" id="PTHR46091">
    <property type="entry name" value="BLR7054 PROTEIN"/>
    <property type="match status" value="1"/>
</dbReference>
<evidence type="ECO:0000313" key="7">
    <source>
        <dbReference type="EMBL" id="TCN62879.1"/>
    </source>
</evidence>
<keyword evidence="8" id="KW-1185">Reference proteome</keyword>
<dbReference type="Proteomes" id="UP000294830">
    <property type="component" value="Unassembled WGS sequence"/>
</dbReference>
<dbReference type="OrthoDB" id="9789960at2"/>
<dbReference type="RefSeq" id="WP_131840287.1">
    <property type="nucleotide sequence ID" value="NZ_SLWB01000017.1"/>
</dbReference>
<dbReference type="GO" id="GO:0016491">
    <property type="term" value="F:oxidoreductase activity"/>
    <property type="evidence" value="ECO:0007669"/>
    <property type="project" value="InterPro"/>
</dbReference>
<dbReference type="Pfam" id="PF01593">
    <property type="entry name" value="Amino_oxidase"/>
    <property type="match status" value="1"/>
</dbReference>
<dbReference type="InterPro" id="IPR036188">
    <property type="entry name" value="FAD/NAD-bd_sf"/>
</dbReference>
<dbReference type="PRINTS" id="PR00419">
    <property type="entry name" value="ADXRDTASE"/>
</dbReference>
<comment type="caution">
    <text evidence="7">The sequence shown here is derived from an EMBL/GenBank/DDBJ whole genome shotgun (WGS) entry which is preliminary data.</text>
</comment>
<evidence type="ECO:0000256" key="4">
    <source>
        <dbReference type="ARBA" id="ARBA00022857"/>
    </source>
</evidence>
<evidence type="ECO:0000256" key="2">
    <source>
        <dbReference type="ARBA" id="ARBA00022729"/>
    </source>
</evidence>
<accession>A0A4R2EFN6</accession>
<name>A0A4R2EFN6_9BACT</name>
<evidence type="ECO:0000256" key="3">
    <source>
        <dbReference type="ARBA" id="ARBA00022827"/>
    </source>
</evidence>
<sequence>MSKYDVVIVGSGLGGLECAAILSKEGYHVCVLEKNPIIGGCLQSFKRNGHLLDTGFHYIGSLDPGQILHQYFKYFGILDKVKLRRLDEDAFDVINYGGCEYSYAMGYDRFVDTLAEKFPSERSGLKEYANRIKNIYDLISVKHLQNGIISAGGMEYFSQSASHMIEETVKDEKLRNILAGNVTLYGGERDHSMLYHHAMITGSNIEGAYRIVDGTQSIADAFADVIRSNGGEVLKRKEVTRFIVENNRISAVELNGSERIEAKYFISNLHPATTFDLVDKTKAIKKAYLTRMNSMPNTYGLFTVYLIMKKDSFPYINRNYYLHEGSDAWYATAHPEDKRVRFALLCNQANSYNEKFADVVTILSPMFFDEVAQWSGTTVERRGDSYKEFKQAKAEEIIDFAARYIPNIRESIERIYTATPLTYRDYTATPQGSAYGISKSYKNPLISLIPTKTKIENLFLTGQNLNVHGALGVTLTATLTCSELLGKEYLAKKIGAV</sequence>
<evidence type="ECO:0000256" key="5">
    <source>
        <dbReference type="ARBA" id="ARBA00023027"/>
    </source>
</evidence>
<dbReference type="SUPFAM" id="SSF51905">
    <property type="entry name" value="FAD/NAD(P)-binding domain"/>
    <property type="match status" value="1"/>
</dbReference>
<feature type="domain" description="Amine oxidase" evidence="6">
    <location>
        <begin position="13"/>
        <end position="273"/>
    </location>
</feature>
<evidence type="ECO:0000256" key="1">
    <source>
        <dbReference type="ARBA" id="ARBA00022630"/>
    </source>
</evidence>
<dbReference type="Gene3D" id="3.50.50.60">
    <property type="entry name" value="FAD/NAD(P)-binding domain"/>
    <property type="match status" value="2"/>
</dbReference>
<reference evidence="7 8" key="1">
    <citation type="submission" date="2019-03" db="EMBL/GenBank/DDBJ databases">
        <title>Genomic Encyclopedia of Archaeal and Bacterial Type Strains, Phase II (KMG-II): from individual species to whole genera.</title>
        <authorList>
            <person name="Goeker M."/>
        </authorList>
    </citation>
    <scope>NUCLEOTIDE SEQUENCE [LARGE SCALE GENOMIC DNA]</scope>
    <source>
        <strain evidence="7 8">RL-C</strain>
    </source>
</reference>
<dbReference type="InterPro" id="IPR052206">
    <property type="entry name" value="Retinol_saturase"/>
</dbReference>
<dbReference type="AlphaFoldDB" id="A0A4R2EFN6"/>
<dbReference type="InterPro" id="IPR002937">
    <property type="entry name" value="Amino_oxidase"/>
</dbReference>
<proteinExistence type="predicted"/>